<evidence type="ECO:0000313" key="1">
    <source>
        <dbReference type="EMBL" id="KAA3488474.1"/>
    </source>
</evidence>
<protein>
    <submittedName>
        <fullName evidence="1">Pleiotropic drug resistance protein 3-like</fullName>
    </submittedName>
</protein>
<organism evidence="1 2">
    <name type="scientific">Gossypium australe</name>
    <dbReference type="NCBI Taxonomy" id="47621"/>
    <lineage>
        <taxon>Eukaryota</taxon>
        <taxon>Viridiplantae</taxon>
        <taxon>Streptophyta</taxon>
        <taxon>Embryophyta</taxon>
        <taxon>Tracheophyta</taxon>
        <taxon>Spermatophyta</taxon>
        <taxon>Magnoliopsida</taxon>
        <taxon>eudicotyledons</taxon>
        <taxon>Gunneridae</taxon>
        <taxon>Pentapetalae</taxon>
        <taxon>rosids</taxon>
        <taxon>malvids</taxon>
        <taxon>Malvales</taxon>
        <taxon>Malvaceae</taxon>
        <taxon>Malvoideae</taxon>
        <taxon>Gossypium</taxon>
    </lineage>
</organism>
<comment type="caution">
    <text evidence="1">The sequence shown here is derived from an EMBL/GenBank/DDBJ whole genome shotgun (WGS) entry which is preliminary data.</text>
</comment>
<dbReference type="Proteomes" id="UP000325315">
    <property type="component" value="Unassembled WGS sequence"/>
</dbReference>
<proteinExistence type="predicted"/>
<reference evidence="2" key="1">
    <citation type="journal article" date="2019" name="Plant Biotechnol. J.">
        <title>Genome sequencing of the Australian wild diploid species Gossypium australe highlights disease resistance and delayed gland morphogenesis.</title>
        <authorList>
            <person name="Cai Y."/>
            <person name="Cai X."/>
            <person name="Wang Q."/>
            <person name="Wang P."/>
            <person name="Zhang Y."/>
            <person name="Cai C."/>
            <person name="Xu Y."/>
            <person name="Wang K."/>
            <person name="Zhou Z."/>
            <person name="Wang C."/>
            <person name="Geng S."/>
            <person name="Li B."/>
            <person name="Dong Q."/>
            <person name="Hou Y."/>
            <person name="Wang H."/>
            <person name="Ai P."/>
            <person name="Liu Z."/>
            <person name="Yi F."/>
            <person name="Sun M."/>
            <person name="An G."/>
            <person name="Cheng J."/>
            <person name="Zhang Y."/>
            <person name="Shi Q."/>
            <person name="Xie Y."/>
            <person name="Shi X."/>
            <person name="Chang Y."/>
            <person name="Huang F."/>
            <person name="Chen Y."/>
            <person name="Hong S."/>
            <person name="Mi L."/>
            <person name="Sun Q."/>
            <person name="Zhang L."/>
            <person name="Zhou B."/>
            <person name="Peng R."/>
            <person name="Zhang X."/>
            <person name="Liu F."/>
        </authorList>
    </citation>
    <scope>NUCLEOTIDE SEQUENCE [LARGE SCALE GENOMIC DNA]</scope>
    <source>
        <strain evidence="2">cv. PA1801</strain>
    </source>
</reference>
<dbReference type="PANTHER" id="PTHR35317:SF31">
    <property type="entry name" value="DUF4219 DOMAIN-CONTAINING PROTEIN"/>
    <property type="match status" value="1"/>
</dbReference>
<dbReference type="PANTHER" id="PTHR35317">
    <property type="entry name" value="OS04G0629600 PROTEIN"/>
    <property type="match status" value="1"/>
</dbReference>
<dbReference type="OrthoDB" id="991447at2759"/>
<dbReference type="AlphaFoldDB" id="A0A5B6X5D3"/>
<evidence type="ECO:0000313" key="2">
    <source>
        <dbReference type="Proteomes" id="UP000325315"/>
    </source>
</evidence>
<name>A0A5B6X5D3_9ROSI</name>
<dbReference type="EMBL" id="SMMG02000001">
    <property type="protein sequence ID" value="KAA3488474.1"/>
    <property type="molecule type" value="Genomic_DNA"/>
</dbReference>
<keyword evidence="2" id="KW-1185">Reference proteome</keyword>
<sequence>MYLASFTQPPPPIFIVKNVPKKHNEMSCLQNDVSDVIFTRIMTCDIPKQAWDKLKEEFQGLHKTRQQQMINVR</sequence>
<gene>
    <name evidence="1" type="ORF">EPI10_032226</name>
</gene>
<accession>A0A5B6X5D3</accession>